<dbReference type="SUPFAM" id="SSF56112">
    <property type="entry name" value="Protein kinase-like (PK-like)"/>
    <property type="match status" value="1"/>
</dbReference>
<dbReference type="InterPro" id="IPR036412">
    <property type="entry name" value="HAD-like_sf"/>
</dbReference>
<proteinExistence type="predicted"/>
<dbReference type="Gene3D" id="3.90.550.10">
    <property type="entry name" value="Spore Coat Polysaccharide Biosynthesis Protein SpsA, Chain A"/>
    <property type="match status" value="1"/>
</dbReference>
<organism evidence="3 4">
    <name type="scientific">Prymnesium parvum</name>
    <name type="common">Toxic golden alga</name>
    <dbReference type="NCBI Taxonomy" id="97485"/>
    <lineage>
        <taxon>Eukaryota</taxon>
        <taxon>Haptista</taxon>
        <taxon>Haptophyta</taxon>
        <taxon>Prymnesiophyceae</taxon>
        <taxon>Prymnesiales</taxon>
        <taxon>Prymnesiaceae</taxon>
        <taxon>Prymnesium</taxon>
    </lineage>
</organism>
<evidence type="ECO:0000313" key="4">
    <source>
        <dbReference type="Proteomes" id="UP001515480"/>
    </source>
</evidence>
<sequence>MLEGCPSPNGPPFAGRLQLRDEASLNVMIPMGGSNEAFREAGYTSPKPLIKIVGRPMLLHLLDNLKLRLGDVVWLVMPAALHLQYEPQLNLKNEYPAVDIRVILFSVMTRGVVETLFIGLQHMSPADLTRRVLCLDCDTIYFSDVLGDFRAQPAGKGVCFYFKDTGTAALYSYLRVEDGTRVEEVSEKKAISDMANVGAYGFPSGQLLREAIATVLDAPQGIAMEYFISNIINKLLSGGHVFDALMADQYANCGTPAELEAFIEHVSSGKVPSLMIKRRFCFALDNVLVTEPTKPHDYSTCVPIEKNVQLVRELKEAGHHIIISTSRLMRETGGNVGVVIATCGHETLRMLEQFKIPYDEIHFGQPFAHVYVDASVACASGVDTAKDLGWRVNSTPQLEPGMVAARHFNNVQLEGDYVVKTASRSVLRGEIFFYHHMPADIACFFPAMRQAFERPVAADGGGDLTTPGSPIADGVSSLTLQRIKGVTFSHLITNRCLTPGRLKVFLSTLRKVHSSAGAASAMLPLDELDMGANYLPKVRKRFETYRPLYLSLSKRSDDLFRMLEAYLAEYEAEKRFQYAHVVHGDPVFSNVLLTDKGHIFLLDMRGEVGSKLTLQGDLTYDLSKVYQSLLGYDYIILNQPLLERDAELLEELRDTFRSFIAENYPQVLMSDVVKLTASHYFGIVPLHQNPEHQAAYLRTASALLSSIPKRESARSSPRPLPRVPPLSPVEPS</sequence>
<evidence type="ECO:0000259" key="2">
    <source>
        <dbReference type="Pfam" id="PF00483"/>
    </source>
</evidence>
<accession>A0AB34JKL4</accession>
<dbReference type="InterPro" id="IPR029044">
    <property type="entry name" value="Nucleotide-diphossugar_trans"/>
</dbReference>
<feature type="domain" description="Nucleotidyl transferase" evidence="2">
    <location>
        <begin position="31"/>
        <end position="251"/>
    </location>
</feature>
<dbReference type="InterPro" id="IPR005835">
    <property type="entry name" value="NTP_transferase_dom"/>
</dbReference>
<dbReference type="Proteomes" id="UP001515480">
    <property type="component" value="Unassembled WGS sequence"/>
</dbReference>
<dbReference type="AlphaFoldDB" id="A0AB34JKL4"/>
<feature type="region of interest" description="Disordered" evidence="1">
    <location>
        <begin position="708"/>
        <end position="732"/>
    </location>
</feature>
<protein>
    <recommendedName>
        <fullName evidence="2">Nucleotidyl transferase domain-containing protein</fullName>
    </recommendedName>
</protein>
<keyword evidence="4" id="KW-1185">Reference proteome</keyword>
<dbReference type="SUPFAM" id="SSF53448">
    <property type="entry name" value="Nucleotide-diphospho-sugar transferases"/>
    <property type="match status" value="1"/>
</dbReference>
<comment type="caution">
    <text evidence="3">The sequence shown here is derived from an EMBL/GenBank/DDBJ whole genome shotgun (WGS) entry which is preliminary data.</text>
</comment>
<name>A0AB34JKL4_PRYPA</name>
<feature type="compositionally biased region" description="Pro residues" evidence="1">
    <location>
        <begin position="718"/>
        <end position="732"/>
    </location>
</feature>
<dbReference type="EMBL" id="JBGBPQ010000007">
    <property type="protein sequence ID" value="KAL1521266.1"/>
    <property type="molecule type" value="Genomic_DNA"/>
</dbReference>
<evidence type="ECO:0000313" key="3">
    <source>
        <dbReference type="EMBL" id="KAL1521266.1"/>
    </source>
</evidence>
<dbReference type="Gene3D" id="3.40.50.1000">
    <property type="entry name" value="HAD superfamily/HAD-like"/>
    <property type="match status" value="1"/>
</dbReference>
<gene>
    <name evidence="3" type="ORF">AB1Y20_020935</name>
</gene>
<reference evidence="3 4" key="1">
    <citation type="journal article" date="2024" name="Science">
        <title>Giant polyketide synthase enzymes in the biosynthesis of giant marine polyether toxins.</title>
        <authorList>
            <person name="Fallon T.R."/>
            <person name="Shende V.V."/>
            <person name="Wierzbicki I.H."/>
            <person name="Pendleton A.L."/>
            <person name="Watervoot N.F."/>
            <person name="Auber R.P."/>
            <person name="Gonzalez D.J."/>
            <person name="Wisecaver J.H."/>
            <person name="Moore B.S."/>
        </authorList>
    </citation>
    <scope>NUCLEOTIDE SEQUENCE [LARGE SCALE GENOMIC DNA]</scope>
    <source>
        <strain evidence="3 4">12B1</strain>
    </source>
</reference>
<dbReference type="InterPro" id="IPR011009">
    <property type="entry name" value="Kinase-like_dom_sf"/>
</dbReference>
<dbReference type="Pfam" id="PF00483">
    <property type="entry name" value="NTP_transferase"/>
    <property type="match status" value="1"/>
</dbReference>
<dbReference type="SUPFAM" id="SSF56784">
    <property type="entry name" value="HAD-like"/>
    <property type="match status" value="1"/>
</dbReference>
<dbReference type="InterPro" id="IPR023214">
    <property type="entry name" value="HAD_sf"/>
</dbReference>
<evidence type="ECO:0000256" key="1">
    <source>
        <dbReference type="SAM" id="MobiDB-lite"/>
    </source>
</evidence>